<keyword evidence="3" id="KW-1185">Reference proteome</keyword>
<dbReference type="PIRSF" id="PIRSF026509">
    <property type="entry name" value="UCP026509"/>
    <property type="match status" value="1"/>
</dbReference>
<accession>A0A1H1JLC1</accession>
<dbReference type="PANTHER" id="PTHR31721">
    <property type="entry name" value="OS06G0710300 PROTEIN"/>
    <property type="match status" value="1"/>
</dbReference>
<protein>
    <submittedName>
        <fullName evidence="2">Uncharacterized membrane protein YqhA</fullName>
    </submittedName>
</protein>
<feature type="transmembrane region" description="Helical" evidence="1">
    <location>
        <begin position="12"/>
        <end position="35"/>
    </location>
</feature>
<dbReference type="PANTHER" id="PTHR31721:SF4">
    <property type="entry name" value="OS06G0710300 PROTEIN"/>
    <property type="match status" value="1"/>
</dbReference>
<reference evidence="3" key="1">
    <citation type="submission" date="2016-10" db="EMBL/GenBank/DDBJ databases">
        <authorList>
            <person name="Varghese N."/>
        </authorList>
    </citation>
    <scope>NUCLEOTIDE SEQUENCE [LARGE SCALE GENOMIC DNA]</scope>
    <source>
        <strain evidence="3">GAS106B</strain>
    </source>
</reference>
<keyword evidence="1" id="KW-0472">Membrane</keyword>
<evidence type="ECO:0000313" key="3">
    <source>
        <dbReference type="Proteomes" id="UP000183487"/>
    </source>
</evidence>
<proteinExistence type="predicted"/>
<dbReference type="AlphaFoldDB" id="A0A1H1JLC1"/>
<sequence length="158" mass="17401">MVRRILASSRYIMVVPVVGTFLGSLALILYEAVVLYTNAVDAIRNRSFTTKSVKIFAVGIVEAVDVFLIAIAVYIISIGLYSLFVDDKLPLPKWLEVSNLEDLKGNLVSVVIAVLAVLFLREAVAWDGSREIAPFGIALALVIAALTFFLMKNNIRRK</sequence>
<dbReference type="RefSeq" id="WP_074772013.1">
    <property type="nucleotide sequence ID" value="NZ_FNKP01000003.1"/>
</dbReference>
<dbReference type="OrthoDB" id="511404at2"/>
<dbReference type="EMBL" id="FNKP01000003">
    <property type="protein sequence ID" value="SDR50720.1"/>
    <property type="molecule type" value="Genomic_DNA"/>
</dbReference>
<organism evidence="2 3">
    <name type="scientific">Paraburkholderia fungorum</name>
    <dbReference type="NCBI Taxonomy" id="134537"/>
    <lineage>
        <taxon>Bacteria</taxon>
        <taxon>Pseudomonadati</taxon>
        <taxon>Pseudomonadota</taxon>
        <taxon>Betaproteobacteria</taxon>
        <taxon>Burkholderiales</taxon>
        <taxon>Burkholderiaceae</taxon>
        <taxon>Paraburkholderia</taxon>
    </lineage>
</organism>
<feature type="transmembrane region" description="Helical" evidence="1">
    <location>
        <begin position="132"/>
        <end position="151"/>
    </location>
</feature>
<dbReference type="Proteomes" id="UP000183487">
    <property type="component" value="Unassembled WGS sequence"/>
</dbReference>
<name>A0A1H1JLC1_9BURK</name>
<keyword evidence="1" id="KW-1133">Transmembrane helix</keyword>
<keyword evidence="1" id="KW-0812">Transmembrane</keyword>
<evidence type="ECO:0000313" key="2">
    <source>
        <dbReference type="EMBL" id="SDR50720.1"/>
    </source>
</evidence>
<evidence type="ECO:0000256" key="1">
    <source>
        <dbReference type="SAM" id="Phobius"/>
    </source>
</evidence>
<feature type="transmembrane region" description="Helical" evidence="1">
    <location>
        <begin position="55"/>
        <end position="84"/>
    </location>
</feature>
<dbReference type="Pfam" id="PF03350">
    <property type="entry name" value="UPF0114"/>
    <property type="match status" value="1"/>
</dbReference>
<gene>
    <name evidence="2" type="ORF">SAMN05443245_6737</name>
</gene>
<dbReference type="InterPro" id="IPR005134">
    <property type="entry name" value="UPF0114"/>
</dbReference>
<feature type="transmembrane region" description="Helical" evidence="1">
    <location>
        <begin position="105"/>
        <end position="126"/>
    </location>
</feature>